<keyword evidence="4" id="KW-0175">Coiled coil</keyword>
<accession>A0A0P1L4W5</accession>
<dbReference type="PANTHER" id="PTHR15502">
    <property type="entry name" value="CALCINEURIN-BINDING PROTEIN CABIN 1-RELATED"/>
    <property type="match status" value="1"/>
</dbReference>
<evidence type="ECO:0000313" key="6">
    <source>
        <dbReference type="Proteomes" id="UP000236544"/>
    </source>
</evidence>
<comment type="subcellular location">
    <subcellularLocation>
        <location evidence="1">Nucleus</location>
    </subcellularLocation>
</comment>
<feature type="coiled-coil region" evidence="4">
    <location>
        <begin position="578"/>
        <end position="605"/>
    </location>
</feature>
<evidence type="ECO:0000256" key="4">
    <source>
        <dbReference type="SAM" id="Coils"/>
    </source>
</evidence>
<organism evidence="5 6">
    <name type="scientific">Lachancea quebecensis</name>
    <dbReference type="NCBI Taxonomy" id="1654605"/>
    <lineage>
        <taxon>Eukaryota</taxon>
        <taxon>Fungi</taxon>
        <taxon>Dikarya</taxon>
        <taxon>Ascomycota</taxon>
        <taxon>Saccharomycotina</taxon>
        <taxon>Saccharomycetes</taxon>
        <taxon>Saccharomycetales</taxon>
        <taxon>Saccharomycetaceae</taxon>
        <taxon>Lachancea</taxon>
    </lineage>
</organism>
<name>A0A0P1L4W5_9SACH</name>
<evidence type="ECO:0000256" key="3">
    <source>
        <dbReference type="ARBA" id="ARBA00023242"/>
    </source>
</evidence>
<keyword evidence="6" id="KW-1185">Reference proteome</keyword>
<dbReference type="GO" id="GO:0000417">
    <property type="term" value="C:HIR complex"/>
    <property type="evidence" value="ECO:0007669"/>
    <property type="project" value="TreeGrafter"/>
</dbReference>
<dbReference type="GO" id="GO:0031491">
    <property type="term" value="F:nucleosome binding"/>
    <property type="evidence" value="ECO:0007669"/>
    <property type="project" value="TreeGrafter"/>
</dbReference>
<protein>
    <submittedName>
        <fullName evidence="5">LAQU0S22e00474g1_1</fullName>
    </submittedName>
</protein>
<gene>
    <name evidence="5" type="ORF">LAQU0_S22e00474g</name>
</gene>
<dbReference type="EMBL" id="LN890550">
    <property type="protein sequence ID" value="CUS24935.1"/>
    <property type="molecule type" value="Genomic_DNA"/>
</dbReference>
<proteinExistence type="inferred from homology"/>
<sequence length="1639" mass="187865">MSLFTALNFTPDDALQEAEQHSRELQVEESSKIYQSALLHLKAKRFEQAEEKFKELFNIDVIKPDRWGFYKYSSPTLNSLRYLAYRNRGVFYYQFLQEKHETMSSQDIVEYTLKVAENLLEAIQHSNCDTTVVKLLTAIFKSFRSVKLQRYTLEYELLKECGSAAALKRKKIVLPEMRDFIHQYVELLRSLGDTSSLDSDFIIHLKSLLKDSSLRLSELPPFLSRIQNMKLEDDLALREENEVSVAVNELSWEAVAEAVTSTLPKYKVSNFFSRISDPYNEVEEPIEKLKFVLKDLHNELEAVIEEDHLEHGEQVNLITEEETKNVTAHEDAPSQESTCQKRSIDSTEINKPLQRMSKRFKEKPQVASDAKIMDSHEKFLQAINNFAESTGYDMALSIDKLAPQDIPREAPYFSAMSDLYDCLSSWTNKHSEFLNQTDTKNSRNSSTDVESTLQLNALIRTSVLAGDNAPIESLTDLPTDDIQGFVDRINKNDYHFQEVRLMLLDALLSTDTKGRCLVIDTFWSPVLFKTVEFLVMSVETNLFNMIDNARSGLCSLGLSAYEILINMLGNIYSSISTKKLQGQKVNELETQKNKLERKIGRWTLLLEDMNFDDERSFYRFLWAKFCSLQYSTDITDGKLVLSLQEIECKIGNNGSEINVPYSNYSTIPHLNLKAVQSQLSRLKIIRKLTSIDVDVPQEDNDLATKQQMELIRKALVSDEYMDPQKSSEEELSMESFLRNSPFLLKVKLWRLLVSFYSRRDQAIAQEIYFKILDILYTRLCSNEYGAQSQLQRQQTLLLTISCIGNFTRGFVELVQEARNNCSEEKNTITTNLHTSLKILRLLYPIVFFESLCQKDANLKSFFRKAVKSSTKLKGIFADTITSIIYMCSLLEQEKIKIASLIEVAHEILGSFDFCDASEGSFLHFSEQLLCKRNEEDSFNQIKQLLWCQYHLLIGGDSSTIDQHNTKGQVMTQNSAVALGKFLISSHYGNRNPLSVSGNKTNLKQTLDSIIQVVGDVDISANYILSRNEFFLEQYLKSVITANTFRKAYAGELCLQLVKPNDKLQGVADLGLFFAASIQALNLYKARKKATQARPSELDSVISTLKTDILYNTERFESWMLLGKCYSYIVEDDLIWTSDKLATSEKRKGTTSIQRKAILCYLMALGLAMRFRDRFLSGSQSSDYQCILIELFETLSEELLNGYLKPMEASCFQWEPPASVKLTAEGELAAAQFYATQTVSDFNIQQAILTGFSKANKIEASHQASRSGSKNWKNLYYTAKVIFKRCANEYKTDGLNILLQACSVCDDTTNNKELILEPHYFLTVSCFKLVKSGFMSPQEALRKLQKNNLIFQKDDEFWSLAAAEDSKEARDDFYRKIIAILKALITVDKMKWHHRPRYRIARILYEEMHDLDGAISEMDEIIFLKSSNKSLVNIWKPKYERPGKHFIYTFQYVIFYLDLLFCRNDYSSIALVAKKLKRFGPGMVNVAFAADRAMRLFCQSVQATFSISEKLALDKILPSLNYQQFLRYSDLLFQSFDKTDYDPKVLDTLVHALQLKKGNNGYDGICLALYFTFIYLPWATQKDAEDKSLTSDLSVDNKVIERTQETPNGLAKGKTSTNRKRVSKKDAFDKINALVEKKIT</sequence>
<dbReference type="GO" id="GO:0005634">
    <property type="term" value="C:nucleus"/>
    <property type="evidence" value="ECO:0007669"/>
    <property type="project" value="UniProtKB-SubCell"/>
</dbReference>
<dbReference type="OrthoDB" id="77564at2759"/>
<reference evidence="6" key="1">
    <citation type="submission" date="2015-10" db="EMBL/GenBank/DDBJ databases">
        <authorList>
            <person name="Devillers H."/>
        </authorList>
    </citation>
    <scope>NUCLEOTIDE SEQUENCE [LARGE SCALE GENOMIC DNA]</scope>
</reference>
<evidence type="ECO:0000256" key="2">
    <source>
        <dbReference type="ARBA" id="ARBA00007335"/>
    </source>
</evidence>
<dbReference type="PANTHER" id="PTHR15502:SF7">
    <property type="entry name" value="CALCINEURIN-BINDING PROTEIN CABIN-1"/>
    <property type="match status" value="1"/>
</dbReference>
<dbReference type="InterPro" id="IPR033053">
    <property type="entry name" value="Hir3/CABIN1"/>
</dbReference>
<evidence type="ECO:0000313" key="5">
    <source>
        <dbReference type="EMBL" id="CUS24935.1"/>
    </source>
</evidence>
<keyword evidence="3" id="KW-0539">Nucleus</keyword>
<evidence type="ECO:0000256" key="1">
    <source>
        <dbReference type="ARBA" id="ARBA00004123"/>
    </source>
</evidence>
<dbReference type="Proteomes" id="UP000236544">
    <property type="component" value="Unassembled WGS sequence"/>
</dbReference>
<dbReference type="GO" id="GO:0006325">
    <property type="term" value="P:chromatin organization"/>
    <property type="evidence" value="ECO:0007669"/>
    <property type="project" value="InterPro"/>
</dbReference>
<comment type="similarity">
    <text evidence="2">Belongs to the HIR3 family.</text>
</comment>